<keyword evidence="9" id="KW-0576">Peroxisome</keyword>
<evidence type="ECO:0000256" key="9">
    <source>
        <dbReference type="ARBA" id="ARBA00023140"/>
    </source>
</evidence>
<dbReference type="Gene3D" id="1.20.140.10">
    <property type="entry name" value="Butyryl-CoA Dehydrogenase, subunit A, domain 3"/>
    <property type="match status" value="2"/>
</dbReference>
<evidence type="ECO:0000256" key="5">
    <source>
        <dbReference type="ARBA" id="ARBA00022827"/>
    </source>
</evidence>
<dbReference type="InterPro" id="IPR029320">
    <property type="entry name" value="Acyl-CoA_ox_N"/>
</dbReference>
<reference evidence="16" key="1">
    <citation type="submission" date="2023-11" db="EMBL/GenBank/DDBJ databases">
        <authorList>
            <person name="De Vega J J."/>
            <person name="De Vega J J."/>
        </authorList>
    </citation>
    <scope>NUCLEOTIDE SEQUENCE</scope>
</reference>
<dbReference type="InterPro" id="IPR002655">
    <property type="entry name" value="Acyl-CoA_oxidase_C"/>
</dbReference>
<evidence type="ECO:0000256" key="11">
    <source>
        <dbReference type="PIRSR" id="PIRSR000168-1"/>
    </source>
</evidence>
<dbReference type="Pfam" id="PF01756">
    <property type="entry name" value="ACOX"/>
    <property type="match status" value="1"/>
</dbReference>
<proteinExistence type="inferred from homology"/>
<evidence type="ECO:0000313" key="17">
    <source>
        <dbReference type="Proteomes" id="UP001295794"/>
    </source>
</evidence>
<dbReference type="Gene3D" id="1.10.540.10">
    <property type="entry name" value="Acyl-CoA dehydrogenase/oxidase, N-terminal domain"/>
    <property type="match status" value="1"/>
</dbReference>
<dbReference type="GO" id="GO:0003997">
    <property type="term" value="F:acyl-CoA oxidase activity"/>
    <property type="evidence" value="ECO:0007669"/>
    <property type="project" value="InterPro"/>
</dbReference>
<keyword evidence="6" id="KW-0276">Fatty acid metabolism</keyword>
<evidence type="ECO:0000256" key="12">
    <source>
        <dbReference type="PIRSR" id="PIRSR000168-2"/>
    </source>
</evidence>
<dbReference type="GO" id="GO:0005777">
    <property type="term" value="C:peroxisome"/>
    <property type="evidence" value="ECO:0007669"/>
    <property type="project" value="UniProtKB-SubCell"/>
</dbReference>
<evidence type="ECO:0000259" key="13">
    <source>
        <dbReference type="Pfam" id="PF01756"/>
    </source>
</evidence>
<keyword evidence="5 10" id="KW-0274">FAD</keyword>
<evidence type="ECO:0000256" key="7">
    <source>
        <dbReference type="ARBA" id="ARBA00023002"/>
    </source>
</evidence>
<dbReference type="InterPro" id="IPR012258">
    <property type="entry name" value="Acyl-CoA_oxidase"/>
</dbReference>
<sequence length="673" mass="74265">MANRQIQLMNEARARATFDPRKLTYIIYGGPEAVHAREAAFATAEKKMDTTDMDVLPAEYGDVTRSEMYIQGLRMGKAMIEERTQRGTGIFEWITPKYWLANSSPYGLHFMMFTPSLKLLGSDEQAKYWVPLAEQAKILGCYCQTELAHGSALRDLETTATFDRATDEWVLHCPTTESIKYWPGGLGFSVTHAIVMARLIIGPKDYGVHPYIVQLRSLEDFTPLPGVELGDVGLKMGHNTNDNGYAKFTHFRIPRANLLMRYQTVDREGNYTSTPGGSSRLSYGTMLYARVNIAAAIPMQLAQAATIALRFSLVREQGALPFETDESKRSPVPILAFPMLSLRIFMVMSRAFATWFSAQEVAGQYQNLLARQAKGDHAALPGVHALLAALKAYSAQTLADGTEEARRCTGGHGYLSFSGFGLLVPAATVIATIEGDTYVMYQQAARYLIKCVTTTRATWDPNVAYLYAPASQPLPSTADFGDIAVLLQVFQHRSIRLIKESAAILAEAQADGKLSFSQAWNKHMVRFVAAARAHIEFLVLRSFAKAAKGDSPEHKVLERLCVLYGLTCIEGLQSEGVGFTEDGYLTAVHLSNARKVVNVLLEELSVDAAAIADSWNFTDASLASAIGCYDGDIYTRMMKWTEQAPINVEARKNGGVIKEGYEGYLRPVLTGRL</sequence>
<feature type="binding site" evidence="12">
    <location>
        <position position="145"/>
    </location>
    <ligand>
        <name>FAD</name>
        <dbReference type="ChEBI" id="CHEBI:57692"/>
    </ligand>
</feature>
<dbReference type="SUPFAM" id="SSF56645">
    <property type="entry name" value="Acyl-CoA dehydrogenase NM domain-like"/>
    <property type="match status" value="1"/>
</dbReference>
<dbReference type="Pfam" id="PF14749">
    <property type="entry name" value="Acyl-CoA_ox_N"/>
    <property type="match status" value="1"/>
</dbReference>
<protein>
    <recommendedName>
        <fullName evidence="10">Acyl-coenzyme A oxidase</fullName>
    </recommendedName>
</protein>
<accession>A0AAD2GSM7</accession>
<evidence type="ECO:0000256" key="10">
    <source>
        <dbReference type="PIRNR" id="PIRNR000168"/>
    </source>
</evidence>
<keyword evidence="7" id="KW-0560">Oxidoreductase</keyword>
<dbReference type="Gene3D" id="2.40.110.10">
    <property type="entry name" value="Butyryl-CoA Dehydrogenase, subunit A, domain 2"/>
    <property type="match status" value="1"/>
</dbReference>
<feature type="domain" description="Acyl-CoA oxidase C-alpha1" evidence="15">
    <location>
        <begin position="283"/>
        <end position="449"/>
    </location>
</feature>
<dbReference type="GO" id="GO:0033540">
    <property type="term" value="P:fatty acid beta-oxidation using acyl-CoA oxidase"/>
    <property type="evidence" value="ECO:0007669"/>
    <property type="project" value="TreeGrafter"/>
</dbReference>
<gene>
    <name evidence="16" type="ORF">MYCIT1_LOCUS2597</name>
</gene>
<dbReference type="SUPFAM" id="SSF47203">
    <property type="entry name" value="Acyl-CoA dehydrogenase C-terminal domain-like"/>
    <property type="match status" value="2"/>
</dbReference>
<evidence type="ECO:0000256" key="4">
    <source>
        <dbReference type="ARBA" id="ARBA00022630"/>
    </source>
</evidence>
<dbReference type="InterPro" id="IPR046373">
    <property type="entry name" value="Acyl-CoA_Oxase/DH_mid-dom_sf"/>
</dbReference>
<keyword evidence="4 10" id="KW-0285">Flavoprotein</keyword>
<evidence type="ECO:0000256" key="3">
    <source>
        <dbReference type="ARBA" id="ARBA00006288"/>
    </source>
</evidence>
<dbReference type="PIRSF" id="PIRSF000168">
    <property type="entry name" value="Acyl-CoA_oxidase"/>
    <property type="match status" value="1"/>
</dbReference>
<feature type="active site" description="Proton acceptor" evidence="11">
    <location>
        <position position="434"/>
    </location>
</feature>
<feature type="domain" description="Acyl-coenzyme A oxidase N-terminal" evidence="14">
    <location>
        <begin position="19"/>
        <end position="138"/>
    </location>
</feature>
<evidence type="ECO:0000256" key="8">
    <source>
        <dbReference type="ARBA" id="ARBA00023098"/>
    </source>
</evidence>
<organism evidence="16 17">
    <name type="scientific">Mycena citricolor</name>
    <dbReference type="NCBI Taxonomy" id="2018698"/>
    <lineage>
        <taxon>Eukaryota</taxon>
        <taxon>Fungi</taxon>
        <taxon>Dikarya</taxon>
        <taxon>Basidiomycota</taxon>
        <taxon>Agaricomycotina</taxon>
        <taxon>Agaricomycetes</taxon>
        <taxon>Agaricomycetidae</taxon>
        <taxon>Agaricales</taxon>
        <taxon>Marasmiineae</taxon>
        <taxon>Mycenaceae</taxon>
        <taxon>Mycena</taxon>
    </lineage>
</organism>
<evidence type="ECO:0000256" key="6">
    <source>
        <dbReference type="ARBA" id="ARBA00022832"/>
    </source>
</evidence>
<dbReference type="Proteomes" id="UP001295794">
    <property type="component" value="Unassembled WGS sequence"/>
</dbReference>
<dbReference type="GO" id="GO:0071949">
    <property type="term" value="F:FAD binding"/>
    <property type="evidence" value="ECO:0007669"/>
    <property type="project" value="InterPro"/>
</dbReference>
<comment type="caution">
    <text evidence="16">The sequence shown here is derived from an EMBL/GenBank/DDBJ whole genome shotgun (WGS) entry which is preliminary data.</text>
</comment>
<dbReference type="InterPro" id="IPR055060">
    <property type="entry name" value="ACOX_C_alpha1"/>
</dbReference>
<evidence type="ECO:0000256" key="2">
    <source>
        <dbReference type="ARBA" id="ARBA00004275"/>
    </source>
</evidence>
<evidence type="ECO:0000256" key="1">
    <source>
        <dbReference type="ARBA" id="ARBA00001974"/>
    </source>
</evidence>
<dbReference type="GO" id="GO:0005504">
    <property type="term" value="F:fatty acid binding"/>
    <property type="evidence" value="ECO:0007669"/>
    <property type="project" value="TreeGrafter"/>
</dbReference>
<evidence type="ECO:0000313" key="16">
    <source>
        <dbReference type="EMBL" id="CAK5263249.1"/>
    </source>
</evidence>
<dbReference type="InterPro" id="IPR009100">
    <property type="entry name" value="AcylCoA_DH/oxidase_NM_dom_sf"/>
</dbReference>
<evidence type="ECO:0000259" key="14">
    <source>
        <dbReference type="Pfam" id="PF14749"/>
    </source>
</evidence>
<dbReference type="PANTHER" id="PTHR10909:SF250">
    <property type="entry name" value="PEROXISOMAL ACYL-COENZYME A OXIDASE 1"/>
    <property type="match status" value="1"/>
</dbReference>
<dbReference type="InterPro" id="IPR037069">
    <property type="entry name" value="AcylCoA_DH/ox_N_sf"/>
</dbReference>
<name>A0AAD2GSM7_9AGAR</name>
<dbReference type="FunFam" id="2.40.110.10:FF:000003">
    <property type="entry name" value="Acyl-coenzyme A oxidase"/>
    <property type="match status" value="1"/>
</dbReference>
<dbReference type="AlphaFoldDB" id="A0AAD2GSM7"/>
<dbReference type="InterPro" id="IPR036250">
    <property type="entry name" value="AcylCo_DH-like_C"/>
</dbReference>
<feature type="binding site" evidence="12">
    <location>
        <position position="184"/>
    </location>
    <ligand>
        <name>FAD</name>
        <dbReference type="ChEBI" id="CHEBI:57692"/>
    </ligand>
</feature>
<keyword evidence="17" id="KW-1185">Reference proteome</keyword>
<comment type="subcellular location">
    <subcellularLocation>
        <location evidence="2">Peroxisome</location>
    </subcellularLocation>
</comment>
<comment type="similarity">
    <text evidence="3 10">Belongs to the acyl-CoA oxidase family.</text>
</comment>
<comment type="cofactor">
    <cofactor evidence="1">
        <name>FAD</name>
        <dbReference type="ChEBI" id="CHEBI:57692"/>
    </cofactor>
</comment>
<dbReference type="Pfam" id="PF22924">
    <property type="entry name" value="ACOX_C_alpha1"/>
    <property type="match status" value="1"/>
</dbReference>
<dbReference type="EMBL" id="CAVNYO010000037">
    <property type="protein sequence ID" value="CAK5263249.1"/>
    <property type="molecule type" value="Genomic_DNA"/>
</dbReference>
<dbReference type="GO" id="GO:0055088">
    <property type="term" value="P:lipid homeostasis"/>
    <property type="evidence" value="ECO:0007669"/>
    <property type="project" value="TreeGrafter"/>
</dbReference>
<evidence type="ECO:0000259" key="15">
    <source>
        <dbReference type="Pfam" id="PF22924"/>
    </source>
</evidence>
<feature type="domain" description="Acyl-CoA oxidase C-terminal" evidence="13">
    <location>
        <begin position="482"/>
        <end position="669"/>
    </location>
</feature>
<dbReference type="FunFam" id="1.20.140.10:FF:000007">
    <property type="entry name" value="Acyl-coenzyme A oxidase"/>
    <property type="match status" value="1"/>
</dbReference>
<keyword evidence="8" id="KW-0443">Lipid metabolism</keyword>
<dbReference type="PANTHER" id="PTHR10909">
    <property type="entry name" value="ELECTRON TRANSPORT OXIDOREDUCTASE"/>
    <property type="match status" value="1"/>
</dbReference>